<dbReference type="InterPro" id="IPR025857">
    <property type="entry name" value="MacB_PCD"/>
</dbReference>
<evidence type="ECO:0000256" key="6">
    <source>
        <dbReference type="SAM" id="MobiDB-lite"/>
    </source>
</evidence>
<keyword evidence="5 7" id="KW-0472">Membrane</keyword>
<feature type="transmembrane region" description="Helical" evidence="7">
    <location>
        <begin position="317"/>
        <end position="350"/>
    </location>
</feature>
<evidence type="ECO:0000256" key="2">
    <source>
        <dbReference type="ARBA" id="ARBA00022475"/>
    </source>
</evidence>
<dbReference type="Pfam" id="PF12704">
    <property type="entry name" value="MacB_PCD"/>
    <property type="match status" value="1"/>
</dbReference>
<organism evidence="10 11">
    <name type="scientific">Marivirga lumbricoides</name>
    <dbReference type="NCBI Taxonomy" id="1046115"/>
    <lineage>
        <taxon>Bacteria</taxon>
        <taxon>Pseudomonadati</taxon>
        <taxon>Bacteroidota</taxon>
        <taxon>Cytophagia</taxon>
        <taxon>Cytophagales</taxon>
        <taxon>Marivirgaceae</taxon>
        <taxon>Marivirga</taxon>
    </lineage>
</organism>
<dbReference type="PANTHER" id="PTHR43738:SF2">
    <property type="entry name" value="ABC TRANSPORTER PERMEASE"/>
    <property type="match status" value="1"/>
</dbReference>
<feature type="region of interest" description="Disordered" evidence="6">
    <location>
        <begin position="179"/>
        <end position="220"/>
    </location>
</feature>
<keyword evidence="2" id="KW-1003">Cell membrane</keyword>
<feature type="transmembrane region" description="Helical" evidence="7">
    <location>
        <begin position="276"/>
        <end position="297"/>
    </location>
</feature>
<proteinExistence type="predicted"/>
<evidence type="ECO:0000256" key="7">
    <source>
        <dbReference type="SAM" id="Phobius"/>
    </source>
</evidence>
<dbReference type="InterPro" id="IPR003838">
    <property type="entry name" value="ABC3_permease_C"/>
</dbReference>
<evidence type="ECO:0000256" key="3">
    <source>
        <dbReference type="ARBA" id="ARBA00022692"/>
    </source>
</evidence>
<evidence type="ECO:0000313" key="10">
    <source>
        <dbReference type="EMBL" id="GGC20039.1"/>
    </source>
</evidence>
<keyword evidence="11" id="KW-1185">Reference proteome</keyword>
<dbReference type="Proteomes" id="UP000636010">
    <property type="component" value="Unassembled WGS sequence"/>
</dbReference>
<dbReference type="PANTHER" id="PTHR43738">
    <property type="entry name" value="ABC TRANSPORTER, MEMBRANE PROTEIN"/>
    <property type="match status" value="1"/>
</dbReference>
<protein>
    <recommendedName>
        <fullName evidence="12">ABC3 transporter permease protein domain-containing protein</fullName>
    </recommendedName>
</protein>
<evidence type="ECO:0000313" key="11">
    <source>
        <dbReference type="Proteomes" id="UP000636010"/>
    </source>
</evidence>
<dbReference type="Pfam" id="PF02687">
    <property type="entry name" value="FtsX"/>
    <property type="match status" value="1"/>
</dbReference>
<comment type="subcellular location">
    <subcellularLocation>
        <location evidence="1">Cell membrane</location>
        <topology evidence="1">Multi-pass membrane protein</topology>
    </subcellularLocation>
</comment>
<feature type="domain" description="ABC3 transporter permease C-terminal" evidence="8">
    <location>
        <begin position="276"/>
        <end position="388"/>
    </location>
</feature>
<gene>
    <name evidence="10" type="ORF">GCM10011506_01410</name>
</gene>
<evidence type="ECO:0000256" key="1">
    <source>
        <dbReference type="ARBA" id="ARBA00004651"/>
    </source>
</evidence>
<feature type="transmembrane region" description="Helical" evidence="7">
    <location>
        <begin position="370"/>
        <end position="392"/>
    </location>
</feature>
<dbReference type="EMBL" id="BMEC01000001">
    <property type="protein sequence ID" value="GGC20039.1"/>
    <property type="molecule type" value="Genomic_DNA"/>
</dbReference>
<evidence type="ECO:0000259" key="9">
    <source>
        <dbReference type="Pfam" id="PF12704"/>
    </source>
</evidence>
<sequence length="403" mass="44358">MALGVGIISLLSHAQIQISDTLSKTAQRTDIVVGAKGSPLQLILSAIFHVDSPTGNIPLKEAQKLSKNPLVEQTIPLSYGDNYGGYRIVGTEYSYLDLYEATIMKGELWSKAFDAVIGLEVAKQLNLKVGDSFASAHGLMEGGEAHDEHMYKVTGILNRSNSVVDRLILTSLESIWQAHDGHSDSESDSSKENEEDHHDHVQNEEHQSTHQAESQGHRHEEDKAITALLVSVRNPLGLMQIPRQINENTQMQAAFPIFEVNRLLKLSENAVQLIKLIAYLIITVAGISVFISLYNNLKDRKEEMALMRIYGAKRLQLGGILLLEALLLVLVGFICGLLISRIGLLFINFYLGSAFSSTRSTASLIIPQEVWLLLITIIIAIIAAIIPAFNAFNLNISKTLKNG</sequence>
<keyword evidence="3 7" id="KW-0812">Transmembrane</keyword>
<feature type="compositionally biased region" description="Basic and acidic residues" evidence="6">
    <location>
        <begin position="179"/>
        <end position="208"/>
    </location>
</feature>
<reference evidence="11" key="1">
    <citation type="journal article" date="2019" name="Int. J. Syst. Evol. Microbiol.">
        <title>The Global Catalogue of Microorganisms (GCM) 10K type strain sequencing project: providing services to taxonomists for standard genome sequencing and annotation.</title>
        <authorList>
            <consortium name="The Broad Institute Genomics Platform"/>
            <consortium name="The Broad Institute Genome Sequencing Center for Infectious Disease"/>
            <person name="Wu L."/>
            <person name="Ma J."/>
        </authorList>
    </citation>
    <scope>NUCLEOTIDE SEQUENCE [LARGE SCALE GENOMIC DNA]</scope>
    <source>
        <strain evidence="11">CGMCC 1.10832</strain>
    </source>
</reference>
<comment type="caution">
    <text evidence="10">The sequence shown here is derived from an EMBL/GenBank/DDBJ whole genome shotgun (WGS) entry which is preliminary data.</text>
</comment>
<keyword evidence="4 7" id="KW-1133">Transmembrane helix</keyword>
<evidence type="ECO:0000256" key="4">
    <source>
        <dbReference type="ARBA" id="ARBA00022989"/>
    </source>
</evidence>
<accession>A0ABQ1L950</accession>
<evidence type="ECO:0000256" key="5">
    <source>
        <dbReference type="ARBA" id="ARBA00023136"/>
    </source>
</evidence>
<feature type="domain" description="MacB-like periplasmic core" evidence="9">
    <location>
        <begin position="5"/>
        <end position="175"/>
    </location>
</feature>
<name>A0ABQ1L950_9BACT</name>
<dbReference type="InterPro" id="IPR051125">
    <property type="entry name" value="ABC-4/HrtB_transporter"/>
</dbReference>
<evidence type="ECO:0000259" key="8">
    <source>
        <dbReference type="Pfam" id="PF02687"/>
    </source>
</evidence>
<evidence type="ECO:0008006" key="12">
    <source>
        <dbReference type="Google" id="ProtNLM"/>
    </source>
</evidence>